<feature type="binding site" evidence="2">
    <location>
        <position position="21"/>
    </location>
    <ligand>
        <name>Zn(2+)</name>
        <dbReference type="ChEBI" id="CHEBI:29105"/>
        <note>catalytic</note>
    </ligand>
</feature>
<comment type="caution">
    <text evidence="5">The sequence shown here is derived from an EMBL/GenBank/DDBJ whole genome shotgun (WGS) entry which is preliminary data.</text>
</comment>
<keyword evidence="5" id="KW-0401">Integrin</keyword>
<proteinExistence type="predicted"/>
<name>A0A177B2I0_9BILA</name>
<reference evidence="5 6" key="1">
    <citation type="submission" date="2016-04" db="EMBL/GenBank/DDBJ databases">
        <title>The genome of Intoshia linei affirms orthonectids as highly simplified spiralians.</title>
        <authorList>
            <person name="Mikhailov K.V."/>
            <person name="Slusarev G.S."/>
            <person name="Nikitin M.A."/>
            <person name="Logacheva M.D."/>
            <person name="Penin A."/>
            <person name="Aleoshin V."/>
            <person name="Panchin Y.V."/>
        </authorList>
    </citation>
    <scope>NUCLEOTIDE SEQUENCE [LARGE SCALE GENOMIC DNA]</scope>
    <source>
        <strain evidence="5">Intl2013</strain>
        <tissue evidence="5">Whole animal</tissue>
    </source>
</reference>
<feature type="binding site" evidence="2">
    <location>
        <position position="15"/>
    </location>
    <ligand>
        <name>Zn(2+)</name>
        <dbReference type="ChEBI" id="CHEBI:29105"/>
        <note>catalytic</note>
    </ligand>
</feature>
<dbReference type="OrthoDB" id="2131567at2759"/>
<dbReference type="AlphaFoldDB" id="A0A177B2I0"/>
<dbReference type="PANTHER" id="PTHR45702">
    <property type="entry name" value="ADAM10/ADAM17 METALLOPEPTIDASE FAMILY MEMBER"/>
    <property type="match status" value="1"/>
</dbReference>
<dbReference type="GO" id="GO:0006509">
    <property type="term" value="P:membrane protein ectodomain proteolysis"/>
    <property type="evidence" value="ECO:0007669"/>
    <property type="project" value="TreeGrafter"/>
</dbReference>
<dbReference type="GO" id="GO:0046872">
    <property type="term" value="F:metal ion binding"/>
    <property type="evidence" value="ECO:0007669"/>
    <property type="project" value="UniProtKB-KW"/>
</dbReference>
<keyword evidence="2" id="KW-0862">Zinc</keyword>
<evidence type="ECO:0000256" key="1">
    <source>
        <dbReference type="ARBA" id="ARBA00023157"/>
    </source>
</evidence>
<dbReference type="InterPro" id="IPR036436">
    <property type="entry name" value="Disintegrin_dom_sf"/>
</dbReference>
<dbReference type="SMART" id="SM00050">
    <property type="entry name" value="DISIN"/>
    <property type="match status" value="1"/>
</dbReference>
<sequence>MTMEHYIVVAHELGHNFGSQHDTESTECTPPNSAGGNFIMYTYSISGYEINNKFFSPCSITSMAKVLDVKKGLCFKGEEDAKSKFICGNNKVEIGFEECDSGTLTLDDKDPCCAPNCQLRPNKKCSDADSKCCKNCFFESSGVVCIVADVQNITCNGASFCRYPFI</sequence>
<dbReference type="Pfam" id="PF13574">
    <property type="entry name" value="Reprolysin_2"/>
    <property type="match status" value="1"/>
</dbReference>
<dbReference type="InterPro" id="IPR001590">
    <property type="entry name" value="Peptidase_M12B"/>
</dbReference>
<evidence type="ECO:0000313" key="6">
    <source>
        <dbReference type="Proteomes" id="UP000078046"/>
    </source>
</evidence>
<dbReference type="SUPFAM" id="SSF57552">
    <property type="entry name" value="Blood coagulation inhibitor (disintegrin)"/>
    <property type="match status" value="1"/>
</dbReference>
<evidence type="ECO:0000259" key="3">
    <source>
        <dbReference type="PROSITE" id="PS50214"/>
    </source>
</evidence>
<evidence type="ECO:0000259" key="4">
    <source>
        <dbReference type="PROSITE" id="PS50215"/>
    </source>
</evidence>
<protein>
    <submittedName>
        <fullName evidence="5">Disintegrin jararacin</fullName>
    </submittedName>
</protein>
<dbReference type="GO" id="GO:0005886">
    <property type="term" value="C:plasma membrane"/>
    <property type="evidence" value="ECO:0007669"/>
    <property type="project" value="TreeGrafter"/>
</dbReference>
<feature type="domain" description="Disintegrin" evidence="3">
    <location>
        <begin position="84"/>
        <end position="161"/>
    </location>
</feature>
<organism evidence="5 6">
    <name type="scientific">Intoshia linei</name>
    <dbReference type="NCBI Taxonomy" id="1819745"/>
    <lineage>
        <taxon>Eukaryota</taxon>
        <taxon>Metazoa</taxon>
        <taxon>Spiralia</taxon>
        <taxon>Lophotrochozoa</taxon>
        <taxon>Mesozoa</taxon>
        <taxon>Orthonectida</taxon>
        <taxon>Rhopaluridae</taxon>
        <taxon>Intoshia</taxon>
    </lineage>
</organism>
<dbReference type="PANTHER" id="PTHR45702:SF6">
    <property type="entry name" value="DISINTEGRIN AND METALLOPROTEINASE DOMAIN-CONTAINING PROTEIN 17"/>
    <property type="match status" value="1"/>
</dbReference>
<comment type="caution">
    <text evidence="2">Lacks conserved residue(s) required for the propagation of feature annotation.</text>
</comment>
<keyword evidence="6" id="KW-1185">Reference proteome</keyword>
<gene>
    <name evidence="5" type="ORF">A3Q56_04664</name>
</gene>
<dbReference type="FunFam" id="4.10.70.10:FF:000003">
    <property type="entry name" value="Disintegrin and metalloproteinase domain-containing protein 17"/>
    <property type="match status" value="1"/>
</dbReference>
<dbReference type="InterPro" id="IPR051489">
    <property type="entry name" value="ADAM_Metalloproteinase"/>
</dbReference>
<feature type="binding site" evidence="2">
    <location>
        <position position="11"/>
    </location>
    <ligand>
        <name>Zn(2+)</name>
        <dbReference type="ChEBI" id="CHEBI:29105"/>
        <note>catalytic</note>
    </ligand>
</feature>
<dbReference type="InterPro" id="IPR001762">
    <property type="entry name" value="Disintegrin_dom"/>
</dbReference>
<dbReference type="Gene3D" id="3.40.390.10">
    <property type="entry name" value="Collagenase (Catalytic Domain)"/>
    <property type="match status" value="1"/>
</dbReference>
<keyword evidence="2" id="KW-0479">Metal-binding</keyword>
<dbReference type="Proteomes" id="UP000078046">
    <property type="component" value="Unassembled WGS sequence"/>
</dbReference>
<dbReference type="InterPro" id="IPR024079">
    <property type="entry name" value="MetalloPept_cat_dom_sf"/>
</dbReference>
<keyword evidence="1" id="KW-1015">Disulfide bond</keyword>
<dbReference type="Gene3D" id="4.10.70.10">
    <property type="entry name" value="Disintegrin domain"/>
    <property type="match status" value="1"/>
</dbReference>
<feature type="domain" description="Peptidase M12B" evidence="4">
    <location>
        <begin position="1"/>
        <end position="79"/>
    </location>
</feature>
<dbReference type="PROSITE" id="PS50215">
    <property type="entry name" value="ADAM_MEPRO"/>
    <property type="match status" value="1"/>
</dbReference>
<evidence type="ECO:0000256" key="2">
    <source>
        <dbReference type="PROSITE-ProRule" id="PRU00276"/>
    </source>
</evidence>
<evidence type="ECO:0000313" key="5">
    <source>
        <dbReference type="EMBL" id="OAF67624.1"/>
    </source>
</evidence>
<feature type="active site" evidence="2">
    <location>
        <position position="12"/>
    </location>
</feature>
<accession>A0A177B2I0</accession>
<dbReference type="GO" id="GO:0007229">
    <property type="term" value="P:integrin-mediated signaling pathway"/>
    <property type="evidence" value="ECO:0007669"/>
    <property type="project" value="UniProtKB-KW"/>
</dbReference>
<dbReference type="PROSITE" id="PS50214">
    <property type="entry name" value="DISINTEGRIN_2"/>
    <property type="match status" value="1"/>
</dbReference>
<dbReference type="GO" id="GO:0007219">
    <property type="term" value="P:Notch signaling pathway"/>
    <property type="evidence" value="ECO:0007669"/>
    <property type="project" value="TreeGrafter"/>
</dbReference>
<dbReference type="EMBL" id="LWCA01000615">
    <property type="protein sequence ID" value="OAF67624.1"/>
    <property type="molecule type" value="Genomic_DNA"/>
</dbReference>
<dbReference type="GO" id="GO:0004222">
    <property type="term" value="F:metalloendopeptidase activity"/>
    <property type="evidence" value="ECO:0007669"/>
    <property type="project" value="InterPro"/>
</dbReference>
<dbReference type="SUPFAM" id="SSF55486">
    <property type="entry name" value="Metalloproteases ('zincins'), catalytic domain"/>
    <property type="match status" value="1"/>
</dbReference>